<evidence type="ECO:0000256" key="3">
    <source>
        <dbReference type="ARBA" id="ARBA00023002"/>
    </source>
</evidence>
<evidence type="ECO:0000259" key="4">
    <source>
        <dbReference type="Pfam" id="PF04030"/>
    </source>
</evidence>
<name>A0ABW0S645_9BURK</name>
<keyword evidence="2" id="KW-0274">FAD</keyword>
<dbReference type="InterPro" id="IPR007173">
    <property type="entry name" value="ALO_C"/>
</dbReference>
<dbReference type="Proteomes" id="UP001596086">
    <property type="component" value="Unassembled WGS sequence"/>
</dbReference>
<dbReference type="InterPro" id="IPR016171">
    <property type="entry name" value="Vanillyl_alc_oxidase_C-sub2"/>
</dbReference>
<evidence type="ECO:0000313" key="5">
    <source>
        <dbReference type="EMBL" id="MFC5551205.1"/>
    </source>
</evidence>
<proteinExistence type="predicted"/>
<keyword evidence="1" id="KW-0285">Flavoprotein</keyword>
<protein>
    <submittedName>
        <fullName evidence="5">D-arabinono-1,4-lactone oxidase</fullName>
    </submittedName>
</protein>
<feature type="domain" description="D-arabinono-1,4-lactone oxidase C-terminal" evidence="4">
    <location>
        <begin position="84"/>
        <end position="216"/>
    </location>
</feature>
<dbReference type="Gene3D" id="1.10.45.10">
    <property type="entry name" value="Vanillyl-alcohol Oxidase, Chain A, domain 4"/>
    <property type="match status" value="1"/>
</dbReference>
<accession>A0ABW0S645</accession>
<dbReference type="SUPFAM" id="SSF55103">
    <property type="entry name" value="FAD-linked oxidases, C-terminal domain"/>
    <property type="match status" value="1"/>
</dbReference>
<keyword evidence="3" id="KW-0560">Oxidoreductase</keyword>
<evidence type="ECO:0000256" key="2">
    <source>
        <dbReference type="ARBA" id="ARBA00022827"/>
    </source>
</evidence>
<gene>
    <name evidence="5" type="ORF">ACFPO9_22015</name>
</gene>
<comment type="caution">
    <text evidence="5">The sequence shown here is derived from an EMBL/GenBank/DDBJ whole genome shotgun (WGS) entry which is preliminary data.</text>
</comment>
<sequence length="218" mass="24490">MAVSWRRTGKALTETARLVPRGQHYRVSHAALQVATEAPFGDLLVMHVLHPLLRSAGVVKWRNHEASLDVKELEPASRAVSTYALQEYFIPVAGFEAFAREMAALIRGHGAQVLNVSVRHAQADPVPLLPWAKEEVFSFVVYYKQQTSAAACAAVGEWTRAMIDAALRHGGRYYLPYQLHATKAQFERAYPEVEAFRRVKRALDPAGKFSNTMWARYL</sequence>
<reference evidence="6" key="1">
    <citation type="journal article" date="2019" name="Int. J. Syst. Evol. Microbiol.">
        <title>The Global Catalogue of Microorganisms (GCM) 10K type strain sequencing project: providing services to taxonomists for standard genome sequencing and annotation.</title>
        <authorList>
            <consortium name="The Broad Institute Genomics Platform"/>
            <consortium name="The Broad Institute Genome Sequencing Center for Infectious Disease"/>
            <person name="Wu L."/>
            <person name="Ma J."/>
        </authorList>
    </citation>
    <scope>NUCLEOTIDE SEQUENCE [LARGE SCALE GENOMIC DNA]</scope>
    <source>
        <strain evidence="6">CGMCC 4.5798</strain>
    </source>
</reference>
<dbReference type="Pfam" id="PF04030">
    <property type="entry name" value="ALO"/>
    <property type="match status" value="1"/>
</dbReference>
<evidence type="ECO:0000256" key="1">
    <source>
        <dbReference type="ARBA" id="ARBA00022630"/>
    </source>
</evidence>
<dbReference type="RefSeq" id="WP_379774933.1">
    <property type="nucleotide sequence ID" value="NZ_JBHSMZ010000016.1"/>
</dbReference>
<dbReference type="InterPro" id="IPR016164">
    <property type="entry name" value="FAD-linked_Oxase-like_C"/>
</dbReference>
<evidence type="ECO:0000313" key="6">
    <source>
        <dbReference type="Proteomes" id="UP001596086"/>
    </source>
</evidence>
<organism evidence="5 6">
    <name type="scientific">Massilia aerilata</name>
    <dbReference type="NCBI Taxonomy" id="453817"/>
    <lineage>
        <taxon>Bacteria</taxon>
        <taxon>Pseudomonadati</taxon>
        <taxon>Pseudomonadota</taxon>
        <taxon>Betaproteobacteria</taxon>
        <taxon>Burkholderiales</taxon>
        <taxon>Oxalobacteraceae</taxon>
        <taxon>Telluria group</taxon>
        <taxon>Massilia</taxon>
    </lineage>
</organism>
<keyword evidence="6" id="KW-1185">Reference proteome</keyword>
<dbReference type="EMBL" id="JBHSMZ010000016">
    <property type="protein sequence ID" value="MFC5551205.1"/>
    <property type="molecule type" value="Genomic_DNA"/>
</dbReference>